<dbReference type="AlphaFoldDB" id="A0A0F9VE49"/>
<proteinExistence type="predicted"/>
<evidence type="ECO:0000313" key="1">
    <source>
        <dbReference type="EMBL" id="KKO02295.1"/>
    </source>
</evidence>
<dbReference type="EMBL" id="LAZR01000031">
    <property type="protein sequence ID" value="KKO02295.1"/>
    <property type="molecule type" value="Genomic_DNA"/>
</dbReference>
<sequence length="64" mass="7480">MGTTKVRKVYERPALVEIGSMAEKTEFFFSPGFFEKLFAVKQHYFQKKFGHHHPPSFPDVPDFS</sequence>
<gene>
    <name evidence="1" type="ORF">LCGC14_0107100</name>
</gene>
<name>A0A0F9VE49_9ZZZZ</name>
<organism evidence="1">
    <name type="scientific">marine sediment metagenome</name>
    <dbReference type="NCBI Taxonomy" id="412755"/>
    <lineage>
        <taxon>unclassified sequences</taxon>
        <taxon>metagenomes</taxon>
        <taxon>ecological metagenomes</taxon>
    </lineage>
</organism>
<protein>
    <submittedName>
        <fullName evidence="1">Uncharacterized protein</fullName>
    </submittedName>
</protein>
<accession>A0A0F9VE49</accession>
<comment type="caution">
    <text evidence="1">The sequence shown here is derived from an EMBL/GenBank/DDBJ whole genome shotgun (WGS) entry which is preliminary data.</text>
</comment>
<reference evidence="1" key="1">
    <citation type="journal article" date="2015" name="Nature">
        <title>Complex archaea that bridge the gap between prokaryotes and eukaryotes.</title>
        <authorList>
            <person name="Spang A."/>
            <person name="Saw J.H."/>
            <person name="Jorgensen S.L."/>
            <person name="Zaremba-Niedzwiedzka K."/>
            <person name="Martijn J."/>
            <person name="Lind A.E."/>
            <person name="van Eijk R."/>
            <person name="Schleper C."/>
            <person name="Guy L."/>
            <person name="Ettema T.J."/>
        </authorList>
    </citation>
    <scope>NUCLEOTIDE SEQUENCE</scope>
</reference>